<gene>
    <name evidence="3" type="ORF">F0185_06955</name>
</gene>
<protein>
    <submittedName>
        <fullName evidence="3">Ldh family oxidoreductase</fullName>
    </submittedName>
</protein>
<dbReference type="InterPro" id="IPR003767">
    <property type="entry name" value="Malate/L-lactate_DH-like"/>
</dbReference>
<dbReference type="Proteomes" id="UP000785613">
    <property type="component" value="Unassembled WGS sequence"/>
</dbReference>
<dbReference type="RefSeq" id="WP_167222897.1">
    <property type="nucleotide sequence ID" value="NZ_VUYU01000004.1"/>
</dbReference>
<dbReference type="Gene3D" id="3.30.1370.60">
    <property type="entry name" value="Hypothetical oxidoreductase yiak, domain 2"/>
    <property type="match status" value="1"/>
</dbReference>
<reference evidence="3 4" key="1">
    <citation type="submission" date="2019-09" db="EMBL/GenBank/DDBJ databases">
        <title>Taxonomy of Antarctic Massilia spp.: description of Massilia rubra sp. nov., Massilia aquatica sp. nov., Massilia mucilaginosa sp. nov., Massilia frigida sp. nov. isolated from streams, lakes and regoliths.</title>
        <authorList>
            <person name="Holochova P."/>
            <person name="Sedlacek I."/>
            <person name="Kralova S."/>
            <person name="Maslanova I."/>
            <person name="Busse H.-J."/>
            <person name="Stankova E."/>
            <person name="Vrbovska V."/>
            <person name="Kovarovic V."/>
            <person name="Bartak M."/>
            <person name="Svec P."/>
            <person name="Pantucek R."/>
        </authorList>
    </citation>
    <scope>NUCLEOTIDE SEQUENCE [LARGE SCALE GENOMIC DNA]</scope>
    <source>
        <strain evidence="3 4">CCM 8692</strain>
    </source>
</reference>
<dbReference type="SUPFAM" id="SSF89733">
    <property type="entry name" value="L-sulfolactate dehydrogenase-like"/>
    <property type="match status" value="1"/>
</dbReference>
<evidence type="ECO:0000256" key="2">
    <source>
        <dbReference type="ARBA" id="ARBA00023002"/>
    </source>
</evidence>
<dbReference type="PANTHER" id="PTHR11091:SF0">
    <property type="entry name" value="MALATE DEHYDROGENASE"/>
    <property type="match status" value="1"/>
</dbReference>
<proteinExistence type="inferred from homology"/>
<evidence type="ECO:0000256" key="1">
    <source>
        <dbReference type="ARBA" id="ARBA00006056"/>
    </source>
</evidence>
<dbReference type="Gene3D" id="1.10.1530.10">
    <property type="match status" value="1"/>
</dbReference>
<dbReference type="InterPro" id="IPR043144">
    <property type="entry name" value="Mal/L-sulf/L-lact_DH-like_ah"/>
</dbReference>
<name>A0ABX0LGF8_9BURK</name>
<evidence type="ECO:0000313" key="3">
    <source>
        <dbReference type="EMBL" id="NHZ33327.1"/>
    </source>
</evidence>
<comment type="caution">
    <text evidence="3">The sequence shown here is derived from an EMBL/GenBank/DDBJ whole genome shotgun (WGS) entry which is preliminary data.</text>
</comment>
<sequence>MSAPVLKRISAAHAAQRCDELLALRGVGTASRKAVVDCLIYASLRAIDTHGIALLPTYLNLLDGGRAKAAAVPETPALDMSTARFDAAGALGPVAGQIACDWLVRSARVHGIAAAGVYNSNHFGAAGYYSELLASGVGLGIACCNSDALVVPAGGALPLFGTNPLSIAADAGGGHFFNLDMATSQTSFSRLTRHRQQGTPLEAGWAVDGAGTPTTDPAEAAWLTPLGGYKGQGLAMAVEILSSVLTGADLDHELHHVFDPKPQAMAQGVGHFFIAIDVARFLPRNVFAAQLRRLMGVVAQQSVDEEGNFAFSPGDRERAMLAERSVLGIPVPEHWACFADVPAAA</sequence>
<comment type="similarity">
    <text evidence="1">Belongs to the LDH2/MDH2 oxidoreductase family.</text>
</comment>
<dbReference type="InterPro" id="IPR036111">
    <property type="entry name" value="Mal/L-sulfo/L-lacto_DH-like_sf"/>
</dbReference>
<organism evidence="3 4">
    <name type="scientific">Massilia rubra</name>
    <dbReference type="NCBI Taxonomy" id="2607910"/>
    <lineage>
        <taxon>Bacteria</taxon>
        <taxon>Pseudomonadati</taxon>
        <taxon>Pseudomonadota</taxon>
        <taxon>Betaproteobacteria</taxon>
        <taxon>Burkholderiales</taxon>
        <taxon>Oxalobacteraceae</taxon>
        <taxon>Telluria group</taxon>
        <taxon>Massilia</taxon>
    </lineage>
</organism>
<dbReference type="PANTHER" id="PTHR11091">
    <property type="entry name" value="OXIDOREDUCTASE-RELATED"/>
    <property type="match status" value="1"/>
</dbReference>
<accession>A0ABX0LGF8</accession>
<dbReference type="Pfam" id="PF02615">
    <property type="entry name" value="Ldh_2"/>
    <property type="match status" value="1"/>
</dbReference>
<keyword evidence="2" id="KW-0560">Oxidoreductase</keyword>
<evidence type="ECO:0000313" key="4">
    <source>
        <dbReference type="Proteomes" id="UP000785613"/>
    </source>
</evidence>
<dbReference type="EMBL" id="VUYU01000004">
    <property type="protein sequence ID" value="NHZ33327.1"/>
    <property type="molecule type" value="Genomic_DNA"/>
</dbReference>
<keyword evidence="4" id="KW-1185">Reference proteome</keyword>
<dbReference type="InterPro" id="IPR043143">
    <property type="entry name" value="Mal/L-sulf/L-lact_DH-like_NADP"/>
</dbReference>